<keyword evidence="2" id="KW-1185">Reference proteome</keyword>
<organism evidence="1 2">
    <name type="scientific">Cytobacillus depressus</name>
    <dbReference type="NCBI Taxonomy" id="1602942"/>
    <lineage>
        <taxon>Bacteria</taxon>
        <taxon>Bacillati</taxon>
        <taxon>Bacillota</taxon>
        <taxon>Bacilli</taxon>
        <taxon>Bacillales</taxon>
        <taxon>Bacillaceae</taxon>
        <taxon>Cytobacillus</taxon>
    </lineage>
</organism>
<gene>
    <name evidence="1" type="ORF">F7731_26185</name>
</gene>
<dbReference type="AlphaFoldDB" id="A0A6L3UVX8"/>
<evidence type="ECO:0000313" key="2">
    <source>
        <dbReference type="Proteomes" id="UP000481030"/>
    </source>
</evidence>
<dbReference type="RefSeq" id="WP_151537675.1">
    <property type="nucleotide sequence ID" value="NZ_WBOS01000035.1"/>
</dbReference>
<dbReference type="OrthoDB" id="2454247at2"/>
<accession>A0A6L3UVX8</accession>
<dbReference type="Proteomes" id="UP000481030">
    <property type="component" value="Unassembled WGS sequence"/>
</dbReference>
<evidence type="ECO:0000313" key="1">
    <source>
        <dbReference type="EMBL" id="KAB2328009.1"/>
    </source>
</evidence>
<dbReference type="EMBL" id="WBOS01000035">
    <property type="protein sequence ID" value="KAB2328009.1"/>
    <property type="molecule type" value="Genomic_DNA"/>
</dbReference>
<proteinExistence type="predicted"/>
<name>A0A6L3UVX8_9BACI</name>
<dbReference type="Pfam" id="PF11148">
    <property type="entry name" value="DUF2922"/>
    <property type="match status" value="1"/>
</dbReference>
<reference evidence="1 2" key="1">
    <citation type="journal article" date="2016" name="Antonie Van Leeuwenhoek">
        <title>Bacillus depressus sp. nov., isolated from soil of a sunflower field.</title>
        <authorList>
            <person name="Wei X."/>
            <person name="Xin D."/>
            <person name="Xin Y."/>
            <person name="Zhang H."/>
            <person name="Wang T."/>
            <person name="Zhang J."/>
        </authorList>
    </citation>
    <scope>NUCLEOTIDE SEQUENCE [LARGE SCALE GENOMIC DNA]</scope>
    <source>
        <strain evidence="1 2">BZ1</strain>
    </source>
</reference>
<dbReference type="InterPro" id="IPR021321">
    <property type="entry name" value="DUF2922"/>
</dbReference>
<protein>
    <submittedName>
        <fullName evidence="1">DUF2922 domain-containing protein</fullName>
    </submittedName>
</protein>
<comment type="caution">
    <text evidence="1">The sequence shown here is derived from an EMBL/GenBank/DDBJ whole genome shotgun (WGS) entry which is preliminary data.</text>
</comment>
<sequence>MAKTLELHFDGERGLVKVAIRNPKDPLSPAEIKAAMEKMVQANIFTSANGDLVGVKSARLVDRNTQDIELL</sequence>